<reference evidence="1 2" key="1">
    <citation type="journal article" date="2019" name="Emerg. Microbes Infect.">
        <title>Comprehensive subspecies identification of 175 nontuberculous mycobacteria species based on 7547 genomic profiles.</title>
        <authorList>
            <person name="Matsumoto Y."/>
            <person name="Kinjo T."/>
            <person name="Motooka D."/>
            <person name="Nabeya D."/>
            <person name="Jung N."/>
            <person name="Uechi K."/>
            <person name="Horii T."/>
            <person name="Iida T."/>
            <person name="Fujita J."/>
            <person name="Nakamura S."/>
        </authorList>
    </citation>
    <scope>NUCLEOTIDE SEQUENCE [LARGE SCALE GENOMIC DNA]</scope>
    <source>
        <strain evidence="1 2">JCM 12687</strain>
    </source>
</reference>
<evidence type="ECO:0000313" key="1">
    <source>
        <dbReference type="EMBL" id="BBZ09885.1"/>
    </source>
</evidence>
<organism evidence="1 2">
    <name type="scientific">Mycobacterium branderi</name>
    <dbReference type="NCBI Taxonomy" id="43348"/>
    <lineage>
        <taxon>Bacteria</taxon>
        <taxon>Bacillati</taxon>
        <taxon>Actinomycetota</taxon>
        <taxon>Actinomycetes</taxon>
        <taxon>Mycobacteriales</taxon>
        <taxon>Mycobacteriaceae</taxon>
        <taxon>Mycobacterium</taxon>
    </lineage>
</organism>
<proteinExistence type="predicted"/>
<dbReference type="EMBL" id="AP022606">
    <property type="protein sequence ID" value="BBZ09885.1"/>
    <property type="molecule type" value="Genomic_DNA"/>
</dbReference>
<dbReference type="Proteomes" id="UP000467379">
    <property type="component" value="Chromosome"/>
</dbReference>
<sequence>MREGFGRVRQGFGTVQLRFIKIGLKTGWIDRVCNLVSVSLMQPAQLASELVTQLLRRHHAGAAQRVLENVRIPRNVAVPHIRANEQLVGVLVDEHKPVLLEHLQIRAQILSG</sequence>
<protein>
    <submittedName>
        <fullName evidence="1">Uncharacterized protein</fullName>
    </submittedName>
</protein>
<gene>
    <name evidence="1" type="ORF">MBRA_00800</name>
</gene>
<name>A0ABM7KFC0_9MYCO</name>
<evidence type="ECO:0000313" key="2">
    <source>
        <dbReference type="Proteomes" id="UP000467379"/>
    </source>
</evidence>
<keyword evidence="2" id="KW-1185">Reference proteome</keyword>
<accession>A0ABM7KFC0</accession>